<dbReference type="EMBL" id="JAAMPC010000002">
    <property type="protein sequence ID" value="KAG2327800.1"/>
    <property type="molecule type" value="Genomic_DNA"/>
</dbReference>
<dbReference type="Proteomes" id="UP000886595">
    <property type="component" value="Unassembled WGS sequence"/>
</dbReference>
<evidence type="ECO:0000313" key="3">
    <source>
        <dbReference type="Proteomes" id="UP000886595"/>
    </source>
</evidence>
<keyword evidence="1" id="KW-1133">Transmembrane helix</keyword>
<dbReference type="AlphaFoldDB" id="A0A8X7WEN1"/>
<keyword evidence="3" id="KW-1185">Reference proteome</keyword>
<name>A0A8X7WEN1_BRACI</name>
<organism evidence="2 3">
    <name type="scientific">Brassica carinata</name>
    <name type="common">Ethiopian mustard</name>
    <name type="synonym">Abyssinian cabbage</name>
    <dbReference type="NCBI Taxonomy" id="52824"/>
    <lineage>
        <taxon>Eukaryota</taxon>
        <taxon>Viridiplantae</taxon>
        <taxon>Streptophyta</taxon>
        <taxon>Embryophyta</taxon>
        <taxon>Tracheophyta</taxon>
        <taxon>Spermatophyta</taxon>
        <taxon>Magnoliopsida</taxon>
        <taxon>eudicotyledons</taxon>
        <taxon>Gunneridae</taxon>
        <taxon>Pentapetalae</taxon>
        <taxon>rosids</taxon>
        <taxon>malvids</taxon>
        <taxon>Brassicales</taxon>
        <taxon>Brassicaceae</taxon>
        <taxon>Brassiceae</taxon>
        <taxon>Brassica</taxon>
    </lineage>
</organism>
<sequence>MKKKCDFRVVGRLIFSHVIFLVRALVDLLEVEPAALKRIPFVIAFPQCMVHSFFSYVIILTWDLEESEFVYQLLDHKPFVFLPSMFTTVLIEFVYAVGLH</sequence>
<feature type="transmembrane region" description="Helical" evidence="1">
    <location>
        <begin position="38"/>
        <end position="59"/>
    </location>
</feature>
<evidence type="ECO:0000256" key="1">
    <source>
        <dbReference type="SAM" id="Phobius"/>
    </source>
</evidence>
<gene>
    <name evidence="2" type="ORF">Bca52824_010528</name>
</gene>
<feature type="transmembrane region" description="Helical" evidence="1">
    <location>
        <begin position="79"/>
        <end position="98"/>
    </location>
</feature>
<comment type="caution">
    <text evidence="2">The sequence shown here is derived from an EMBL/GenBank/DDBJ whole genome shotgun (WGS) entry which is preliminary data.</text>
</comment>
<keyword evidence="1" id="KW-0812">Transmembrane</keyword>
<proteinExistence type="predicted"/>
<evidence type="ECO:0000313" key="2">
    <source>
        <dbReference type="EMBL" id="KAG2327800.1"/>
    </source>
</evidence>
<protein>
    <submittedName>
        <fullName evidence="2">Uncharacterized protein</fullName>
    </submittedName>
</protein>
<reference evidence="2 3" key="1">
    <citation type="submission" date="2020-02" db="EMBL/GenBank/DDBJ databases">
        <authorList>
            <person name="Ma Q."/>
            <person name="Huang Y."/>
            <person name="Song X."/>
            <person name="Pei D."/>
        </authorList>
    </citation>
    <scope>NUCLEOTIDE SEQUENCE [LARGE SCALE GENOMIC DNA]</scope>
    <source>
        <strain evidence="2">Sxm20200214</strain>
        <tissue evidence="2">Leaf</tissue>
    </source>
</reference>
<keyword evidence="1" id="KW-0472">Membrane</keyword>
<accession>A0A8X7WEN1</accession>